<gene>
    <name evidence="1" type="ORF">BLA3211_00042</name>
</gene>
<protein>
    <submittedName>
        <fullName evidence="1">Uncharacterized protein</fullName>
    </submittedName>
</protein>
<sequence>MPKHRVAVTLFHAAIGTSRPTVQPLEGCA</sequence>
<organism evidence="1 2">
    <name type="scientific">Burkholderia aenigmatica</name>
    <dbReference type="NCBI Taxonomy" id="2015348"/>
    <lineage>
        <taxon>Bacteria</taxon>
        <taxon>Pseudomonadati</taxon>
        <taxon>Pseudomonadota</taxon>
        <taxon>Betaproteobacteria</taxon>
        <taxon>Burkholderiales</taxon>
        <taxon>Burkholderiaceae</taxon>
        <taxon>Burkholderia</taxon>
        <taxon>Burkholderia cepacia complex</taxon>
    </lineage>
</organism>
<name>A0A6J5IJ34_9BURK</name>
<dbReference type="Proteomes" id="UP000494301">
    <property type="component" value="Unassembled WGS sequence"/>
</dbReference>
<accession>A0A6J5IJ34</accession>
<evidence type="ECO:0000313" key="1">
    <source>
        <dbReference type="EMBL" id="CAB3960304.1"/>
    </source>
</evidence>
<dbReference type="AlphaFoldDB" id="A0A6J5IJ34"/>
<dbReference type="EMBL" id="CABWIL020000001">
    <property type="protein sequence ID" value="CAB3960304.1"/>
    <property type="molecule type" value="Genomic_DNA"/>
</dbReference>
<reference evidence="1 2" key="1">
    <citation type="submission" date="2020-04" db="EMBL/GenBank/DDBJ databases">
        <authorList>
            <person name="Depoorter E."/>
        </authorList>
    </citation>
    <scope>NUCLEOTIDE SEQUENCE [LARGE SCALE GENOMIC DNA]</scope>
    <source>
        <strain evidence="1 2">BCC0217</strain>
    </source>
</reference>
<proteinExistence type="predicted"/>
<evidence type="ECO:0000313" key="2">
    <source>
        <dbReference type="Proteomes" id="UP000494301"/>
    </source>
</evidence>